<dbReference type="Pfam" id="PF13692">
    <property type="entry name" value="Glyco_trans_1_4"/>
    <property type="match status" value="1"/>
</dbReference>
<reference evidence="1 2" key="1">
    <citation type="journal article" date="2018" name="Nat. Biotechnol.">
        <title>A standardized bacterial taxonomy based on genome phylogeny substantially revises the tree of life.</title>
        <authorList>
            <person name="Parks D.H."/>
            <person name="Chuvochina M."/>
            <person name="Waite D.W."/>
            <person name="Rinke C."/>
            <person name="Skarshewski A."/>
            <person name="Chaumeil P.A."/>
            <person name="Hugenholtz P."/>
        </authorList>
    </citation>
    <scope>NUCLEOTIDE SEQUENCE [LARGE SCALE GENOMIC DNA]</scope>
    <source>
        <strain evidence="1">UBA9169</strain>
    </source>
</reference>
<evidence type="ECO:0000313" key="2">
    <source>
        <dbReference type="Proteomes" id="UP000264719"/>
    </source>
</evidence>
<sequence length="107" mass="11219">DAAHALLMPSFAEGLPMVVMEAMAAARPVIATYIAGTPELVRPGETGWLTPAGDPSALAAAACELAEMSHENRDAMGQSARRRVLARHDVDTEAAKLAELIRAAQTP</sequence>
<dbReference type="PANTHER" id="PTHR12526:SF636">
    <property type="entry name" value="BLL3647 PROTEIN"/>
    <property type="match status" value="1"/>
</dbReference>
<dbReference type="EMBL" id="DMVW01000041">
    <property type="protein sequence ID" value="HAR50971.1"/>
    <property type="molecule type" value="Genomic_DNA"/>
</dbReference>
<proteinExistence type="predicted"/>
<dbReference type="PANTHER" id="PTHR12526">
    <property type="entry name" value="GLYCOSYLTRANSFERASE"/>
    <property type="match status" value="1"/>
</dbReference>
<protein>
    <submittedName>
        <fullName evidence="1">Colanic acid biosynthesis glycosyltransferase WcaL</fullName>
    </submittedName>
</protein>
<comment type="caution">
    <text evidence="1">The sequence shown here is derived from an EMBL/GenBank/DDBJ whole genome shotgun (WGS) entry which is preliminary data.</text>
</comment>
<feature type="non-terminal residue" evidence="1">
    <location>
        <position position="1"/>
    </location>
</feature>
<name>A0A348W8V9_9RHOB</name>
<dbReference type="SUPFAM" id="SSF53756">
    <property type="entry name" value="UDP-Glycosyltransferase/glycogen phosphorylase"/>
    <property type="match status" value="1"/>
</dbReference>
<organism evidence="1 2">
    <name type="scientific">Roseovarius nubinhibens</name>
    <dbReference type="NCBI Taxonomy" id="314263"/>
    <lineage>
        <taxon>Bacteria</taxon>
        <taxon>Pseudomonadati</taxon>
        <taxon>Pseudomonadota</taxon>
        <taxon>Alphaproteobacteria</taxon>
        <taxon>Rhodobacterales</taxon>
        <taxon>Roseobacteraceae</taxon>
        <taxon>Roseovarius</taxon>
    </lineage>
</organism>
<gene>
    <name evidence="1" type="ORF">DCS45_03700</name>
</gene>
<dbReference type="Proteomes" id="UP000264719">
    <property type="component" value="Unassembled WGS sequence"/>
</dbReference>
<dbReference type="AlphaFoldDB" id="A0A348W8V9"/>
<dbReference type="Gene3D" id="3.40.50.2000">
    <property type="entry name" value="Glycogen Phosphorylase B"/>
    <property type="match status" value="2"/>
</dbReference>
<evidence type="ECO:0000313" key="1">
    <source>
        <dbReference type="EMBL" id="HAR50971.1"/>
    </source>
</evidence>
<keyword evidence="1" id="KW-0808">Transferase</keyword>
<dbReference type="GO" id="GO:0016757">
    <property type="term" value="F:glycosyltransferase activity"/>
    <property type="evidence" value="ECO:0007669"/>
    <property type="project" value="TreeGrafter"/>
</dbReference>
<accession>A0A348W8V9</accession>